<gene>
    <name evidence="2" type="ORF">HZH68_008186</name>
</gene>
<evidence type="ECO:0000313" key="3">
    <source>
        <dbReference type="Proteomes" id="UP000617340"/>
    </source>
</evidence>
<dbReference type="EMBL" id="JACSDZ010000007">
    <property type="protein sequence ID" value="KAF7399594.1"/>
    <property type="molecule type" value="Genomic_DNA"/>
</dbReference>
<reference evidence="2" key="1">
    <citation type="journal article" date="2020" name="G3 (Bethesda)">
        <title>High-Quality Assemblies for Three Invasive Social Wasps from the &lt;i&gt;Vespula&lt;/i&gt; Genus.</title>
        <authorList>
            <person name="Harrop T.W.R."/>
            <person name="Guhlin J."/>
            <person name="McLaughlin G.M."/>
            <person name="Permina E."/>
            <person name="Stockwell P."/>
            <person name="Gilligan J."/>
            <person name="Le Lec M.F."/>
            <person name="Gruber M.A.M."/>
            <person name="Quinn O."/>
            <person name="Lovegrove M."/>
            <person name="Duncan E.J."/>
            <person name="Remnant E.J."/>
            <person name="Van Eeckhoven J."/>
            <person name="Graham B."/>
            <person name="Knapp R.A."/>
            <person name="Langford K.W."/>
            <person name="Kronenberg Z."/>
            <person name="Press M.O."/>
            <person name="Eacker S.M."/>
            <person name="Wilson-Rankin E.E."/>
            <person name="Purcell J."/>
            <person name="Lester P.J."/>
            <person name="Dearden P.K."/>
        </authorList>
    </citation>
    <scope>NUCLEOTIDE SEQUENCE</scope>
    <source>
        <strain evidence="2">Linc-1</strain>
    </source>
</reference>
<organism evidence="2 3">
    <name type="scientific">Vespula germanica</name>
    <name type="common">German yellow jacket</name>
    <name type="synonym">Paravespula germanica</name>
    <dbReference type="NCBI Taxonomy" id="30212"/>
    <lineage>
        <taxon>Eukaryota</taxon>
        <taxon>Metazoa</taxon>
        <taxon>Ecdysozoa</taxon>
        <taxon>Arthropoda</taxon>
        <taxon>Hexapoda</taxon>
        <taxon>Insecta</taxon>
        <taxon>Pterygota</taxon>
        <taxon>Neoptera</taxon>
        <taxon>Endopterygota</taxon>
        <taxon>Hymenoptera</taxon>
        <taxon>Apocrita</taxon>
        <taxon>Aculeata</taxon>
        <taxon>Vespoidea</taxon>
        <taxon>Vespidae</taxon>
        <taxon>Vespinae</taxon>
        <taxon>Vespula</taxon>
    </lineage>
</organism>
<dbReference type="Proteomes" id="UP000617340">
    <property type="component" value="Unassembled WGS sequence"/>
</dbReference>
<evidence type="ECO:0000313" key="2">
    <source>
        <dbReference type="EMBL" id="KAF7399594.1"/>
    </source>
</evidence>
<proteinExistence type="predicted"/>
<name>A0A834K3A1_VESGE</name>
<feature type="compositionally biased region" description="Gly residues" evidence="1">
    <location>
        <begin position="33"/>
        <end position="44"/>
    </location>
</feature>
<accession>A0A834K3A1</accession>
<evidence type="ECO:0000256" key="1">
    <source>
        <dbReference type="SAM" id="MobiDB-lite"/>
    </source>
</evidence>
<sequence length="72" mass="7005">MKRFITASILIGTRGRVRRKRGLVESRETFRVGGEGSDGYGGVGSSSSSSDISSNSSGGGGGGGGCGCGSGS</sequence>
<comment type="caution">
    <text evidence="2">The sequence shown here is derived from an EMBL/GenBank/DDBJ whole genome shotgun (WGS) entry which is preliminary data.</text>
</comment>
<feature type="compositionally biased region" description="Gly residues" evidence="1">
    <location>
        <begin position="57"/>
        <end position="72"/>
    </location>
</feature>
<feature type="compositionally biased region" description="Low complexity" evidence="1">
    <location>
        <begin position="45"/>
        <end position="56"/>
    </location>
</feature>
<feature type="region of interest" description="Disordered" evidence="1">
    <location>
        <begin position="29"/>
        <end position="72"/>
    </location>
</feature>
<dbReference type="AlphaFoldDB" id="A0A834K3A1"/>
<keyword evidence="3" id="KW-1185">Reference proteome</keyword>
<protein>
    <submittedName>
        <fullName evidence="2">Uncharacterized protein</fullName>
    </submittedName>
</protein>